<evidence type="ECO:0000256" key="2">
    <source>
        <dbReference type="ARBA" id="ARBA00023134"/>
    </source>
</evidence>
<protein>
    <submittedName>
        <fullName evidence="4">Uncharacterized protein</fullName>
    </submittedName>
</protein>
<dbReference type="InterPro" id="IPR027417">
    <property type="entry name" value="P-loop_NTPase"/>
</dbReference>
<evidence type="ECO:0000313" key="5">
    <source>
        <dbReference type="Proteomes" id="UP000541444"/>
    </source>
</evidence>
<accession>A0A7J7KV24</accession>
<dbReference type="EMBL" id="JACGCM010002890">
    <property type="protein sequence ID" value="KAF6134188.1"/>
    <property type="molecule type" value="Genomic_DNA"/>
</dbReference>
<dbReference type="GO" id="GO:0005525">
    <property type="term" value="F:GTP binding"/>
    <property type="evidence" value="ECO:0007669"/>
    <property type="project" value="UniProtKB-KW"/>
</dbReference>
<dbReference type="OrthoDB" id="269151at2759"/>
<dbReference type="Proteomes" id="UP000541444">
    <property type="component" value="Unassembled WGS sequence"/>
</dbReference>
<feature type="coiled-coil region" evidence="3">
    <location>
        <begin position="402"/>
        <end position="470"/>
    </location>
</feature>
<keyword evidence="5" id="KW-1185">Reference proteome</keyword>
<dbReference type="GO" id="GO:0003924">
    <property type="term" value="F:GTPase activity"/>
    <property type="evidence" value="ECO:0007669"/>
    <property type="project" value="TreeGrafter"/>
</dbReference>
<dbReference type="GO" id="GO:0005739">
    <property type="term" value="C:mitochondrion"/>
    <property type="evidence" value="ECO:0007669"/>
    <property type="project" value="TreeGrafter"/>
</dbReference>
<evidence type="ECO:0000313" key="4">
    <source>
        <dbReference type="EMBL" id="KAF6134188.1"/>
    </source>
</evidence>
<keyword evidence="1" id="KW-0547">Nucleotide-binding</keyword>
<name>A0A7J7KV24_9MAGN</name>
<dbReference type="PANTHER" id="PTHR45782">
    <property type="entry name" value="MITOCHONDRIAL RIBOSOME-ASSOCIATED GTPASE 1"/>
    <property type="match status" value="1"/>
</dbReference>
<keyword evidence="2" id="KW-0342">GTP-binding</keyword>
<evidence type="ECO:0000256" key="3">
    <source>
        <dbReference type="SAM" id="Coils"/>
    </source>
</evidence>
<proteinExistence type="predicted"/>
<dbReference type="GO" id="GO:0032543">
    <property type="term" value="P:mitochondrial translation"/>
    <property type="evidence" value="ECO:0007669"/>
    <property type="project" value="TreeGrafter"/>
</dbReference>
<dbReference type="PANTHER" id="PTHR45782:SF1">
    <property type="entry name" value="DAR GTPASE 2, MITOCHONDRIAL"/>
    <property type="match status" value="1"/>
</dbReference>
<dbReference type="AlphaFoldDB" id="A0A7J7KV24"/>
<reference evidence="4 5" key="1">
    <citation type="journal article" date="2020" name="IScience">
        <title>Genome Sequencing of the Endangered Kingdonia uniflora (Circaeasteraceae, Ranunculales) Reveals Potential Mechanisms of Evolutionary Specialization.</title>
        <authorList>
            <person name="Sun Y."/>
            <person name="Deng T."/>
            <person name="Zhang A."/>
            <person name="Moore M.J."/>
            <person name="Landis J.B."/>
            <person name="Lin N."/>
            <person name="Zhang H."/>
            <person name="Zhang X."/>
            <person name="Huang J."/>
            <person name="Zhang X."/>
            <person name="Sun H."/>
            <person name="Wang H."/>
        </authorList>
    </citation>
    <scope>NUCLEOTIDE SEQUENCE [LARGE SCALE GENOMIC DNA]</scope>
    <source>
        <strain evidence="4">TB1705</strain>
        <tissue evidence="4">Leaf</tissue>
    </source>
</reference>
<organism evidence="4 5">
    <name type="scientific">Kingdonia uniflora</name>
    <dbReference type="NCBI Taxonomy" id="39325"/>
    <lineage>
        <taxon>Eukaryota</taxon>
        <taxon>Viridiplantae</taxon>
        <taxon>Streptophyta</taxon>
        <taxon>Embryophyta</taxon>
        <taxon>Tracheophyta</taxon>
        <taxon>Spermatophyta</taxon>
        <taxon>Magnoliopsida</taxon>
        <taxon>Ranunculales</taxon>
        <taxon>Circaeasteraceae</taxon>
        <taxon>Kingdonia</taxon>
    </lineage>
</organism>
<dbReference type="Gene3D" id="3.40.50.300">
    <property type="entry name" value="P-loop containing nucleotide triphosphate hydrolases"/>
    <property type="match status" value="1"/>
</dbReference>
<keyword evidence="3" id="KW-0175">Coiled coil</keyword>
<evidence type="ECO:0000256" key="1">
    <source>
        <dbReference type="ARBA" id="ARBA00022741"/>
    </source>
</evidence>
<sequence length="506" mass="57164">MAITFVSRRLCGVVKNKAPNKPLRWFSPLMAAASRAIVERIPQVDFTLEVRDARIPISSGYEYTGYFPSSSQRIIVLNKTDLANRSQTGSYELDLHNSAQSPLLLEPQHLGRPLLCTTSYIARVVCVLELDPCGEGRHDHEAGTYASRDLEVESRLDFLPKKVLGDMAHESIINGCTRDSSETFWPYPSEWKPHASLAEYEIDEITMEHLDVINECARASGNDEWIWPYCPTLAPNQCICYFGQFDAGLRFQLDDLTKKCLNSFGQAPASLFGEISGLRERFPKPNAPPRRESWPEGGAVRIHSHKDAPNPKYQKSANEQLVIEDELQALRRCERQPLSHSYVDDSSRFAGSRKLFSGLLLEGEVQSTPYKDKEKALLVGALADPRARHFAVVVVLRCTFILEAALQRGENLASRNNDLERHMANMKAREKERINDEVQRTLADYVANQTRALQEEVDLLKEDTLNLERDLLAANGRVNTLNLQKSADEKQFHDQLEGERAVSLKL</sequence>
<gene>
    <name evidence="4" type="ORF">GIB67_013585</name>
</gene>
<comment type="caution">
    <text evidence="4">The sequence shown here is derived from an EMBL/GenBank/DDBJ whole genome shotgun (WGS) entry which is preliminary data.</text>
</comment>